<reference evidence="8 9" key="1">
    <citation type="submission" date="2020-08" db="EMBL/GenBank/DDBJ databases">
        <title>Genomic Encyclopedia of Type Strains, Phase IV (KMG-IV): sequencing the most valuable type-strain genomes for metagenomic binning, comparative biology and taxonomic classification.</title>
        <authorList>
            <person name="Goeker M."/>
        </authorList>
    </citation>
    <scope>NUCLEOTIDE SEQUENCE [LARGE SCALE GENOMIC DNA]</scope>
    <source>
        <strain evidence="8 9">DSM 17454</strain>
    </source>
</reference>
<protein>
    <submittedName>
        <fullName evidence="8">O-antigen/teichoic acid export membrane protein</fullName>
    </submittedName>
</protein>
<keyword evidence="3" id="KW-1003">Cell membrane</keyword>
<evidence type="ECO:0000313" key="8">
    <source>
        <dbReference type="EMBL" id="MBB6468483.1"/>
    </source>
</evidence>
<dbReference type="PANTHER" id="PTHR30250">
    <property type="entry name" value="PST FAMILY PREDICTED COLANIC ACID TRANSPORTER"/>
    <property type="match status" value="1"/>
</dbReference>
<evidence type="ECO:0000313" key="9">
    <source>
        <dbReference type="Proteomes" id="UP000532373"/>
    </source>
</evidence>
<organism evidence="8 9">
    <name type="scientific">Aminobacter carboxidus</name>
    <dbReference type="NCBI Taxonomy" id="376165"/>
    <lineage>
        <taxon>Bacteria</taxon>
        <taxon>Pseudomonadati</taxon>
        <taxon>Pseudomonadota</taxon>
        <taxon>Alphaproteobacteria</taxon>
        <taxon>Hyphomicrobiales</taxon>
        <taxon>Phyllobacteriaceae</taxon>
        <taxon>Aminobacter</taxon>
    </lineage>
</organism>
<comment type="similarity">
    <text evidence="2">Belongs to the polysaccharide synthase family.</text>
</comment>
<keyword evidence="5 7" id="KW-1133">Transmembrane helix</keyword>
<name>A0A8E1WHI3_9HYPH</name>
<evidence type="ECO:0000256" key="7">
    <source>
        <dbReference type="SAM" id="Phobius"/>
    </source>
</evidence>
<gene>
    <name evidence="8" type="ORF">HNQ96_004367</name>
</gene>
<sequence>MAISSKRLLHGAIWTTGAYFVSVVLRFGSNVILSRLVLPEVFGMMLIISTLRNGIELVSDVGIGQNIIHNSKGEERRFRDTAWTIQFIRGAILFSLMFALAAPLGQLYALPSSAIQISAIGLALMGGASVSMYMLQRQLLFVKLNLFDLMVEFVNAIFVIALALYSPTIWSLLFANLMTIIVRTVASYLLPYGRIWFAWHAAYAREIMSFGKWIFLSSLLSFLCASFDKLYLGHAIPLAVLGIYGIARTIADLPAVLVGRLSYSLIFPVVSSRRGQEATALRGEMGPLRLKLLLAFAICIGFGVSVSDFAVWLIYDSRYHDAGWILPILLLGVWCSLLCTISEYSLLGLGRPLYGAAGNMAKLVFMVVAIPLGLQFYGIAGAIVMIAASELSRYLPILFGQYRERIAFLRQDVATTALLVLLILVFSFVRYKAGYGTAFEGVLGAFRS</sequence>
<accession>A0A8E1WHI3</accession>
<keyword evidence="4 7" id="KW-0812">Transmembrane</keyword>
<evidence type="ECO:0000256" key="4">
    <source>
        <dbReference type="ARBA" id="ARBA00022692"/>
    </source>
</evidence>
<comment type="subcellular location">
    <subcellularLocation>
        <location evidence="1">Cell membrane</location>
        <topology evidence="1">Multi-pass membrane protein</topology>
    </subcellularLocation>
</comment>
<feature type="transmembrane region" description="Helical" evidence="7">
    <location>
        <begin position="292"/>
        <end position="315"/>
    </location>
</feature>
<feature type="transmembrane region" description="Helical" evidence="7">
    <location>
        <begin position="408"/>
        <end position="429"/>
    </location>
</feature>
<evidence type="ECO:0000256" key="1">
    <source>
        <dbReference type="ARBA" id="ARBA00004651"/>
    </source>
</evidence>
<feature type="transmembrane region" description="Helical" evidence="7">
    <location>
        <begin position="363"/>
        <end position="388"/>
    </location>
</feature>
<dbReference type="GO" id="GO:0005886">
    <property type="term" value="C:plasma membrane"/>
    <property type="evidence" value="ECO:0007669"/>
    <property type="project" value="UniProtKB-SubCell"/>
</dbReference>
<dbReference type="PANTHER" id="PTHR30250:SF10">
    <property type="entry name" value="LIPOPOLYSACCHARIDE BIOSYNTHESIS PROTEIN WZXC"/>
    <property type="match status" value="1"/>
</dbReference>
<keyword evidence="6 7" id="KW-0472">Membrane</keyword>
<dbReference type="AlphaFoldDB" id="A0A8E1WHI3"/>
<evidence type="ECO:0000256" key="6">
    <source>
        <dbReference type="ARBA" id="ARBA00023136"/>
    </source>
</evidence>
<dbReference type="Pfam" id="PF13440">
    <property type="entry name" value="Polysacc_synt_3"/>
    <property type="match status" value="1"/>
</dbReference>
<dbReference type="EMBL" id="JACHGI010000010">
    <property type="protein sequence ID" value="MBB6468483.1"/>
    <property type="molecule type" value="Genomic_DNA"/>
</dbReference>
<dbReference type="InterPro" id="IPR050833">
    <property type="entry name" value="Poly_Biosynth_Transport"/>
</dbReference>
<comment type="caution">
    <text evidence="8">The sequence shown here is derived from an EMBL/GenBank/DDBJ whole genome shotgun (WGS) entry which is preliminary data.</text>
</comment>
<dbReference type="RefSeq" id="WP_184771026.1">
    <property type="nucleotide sequence ID" value="NZ_JACHGI010000010.1"/>
</dbReference>
<evidence type="ECO:0000256" key="5">
    <source>
        <dbReference type="ARBA" id="ARBA00022989"/>
    </source>
</evidence>
<proteinExistence type="inferred from homology"/>
<feature type="transmembrane region" description="Helical" evidence="7">
    <location>
        <begin position="321"/>
        <end position="342"/>
    </location>
</feature>
<evidence type="ECO:0000256" key="3">
    <source>
        <dbReference type="ARBA" id="ARBA00022475"/>
    </source>
</evidence>
<evidence type="ECO:0000256" key="2">
    <source>
        <dbReference type="ARBA" id="ARBA00007430"/>
    </source>
</evidence>
<feature type="transmembrane region" description="Helical" evidence="7">
    <location>
        <begin position="115"/>
        <end position="135"/>
    </location>
</feature>
<dbReference type="Proteomes" id="UP000532373">
    <property type="component" value="Unassembled WGS sequence"/>
</dbReference>
<feature type="transmembrane region" description="Helical" evidence="7">
    <location>
        <begin position="87"/>
        <end position="109"/>
    </location>
</feature>